<feature type="transmembrane region" description="Helical" evidence="26">
    <location>
        <begin position="384"/>
        <end position="406"/>
    </location>
</feature>
<feature type="transmembrane region" description="Helical" evidence="26">
    <location>
        <begin position="617"/>
        <end position="634"/>
    </location>
</feature>
<dbReference type="GO" id="GO:0016682">
    <property type="term" value="F:oxidoreductase activity, acting on diphenols and related substances as donors, oxygen as acceptor"/>
    <property type="evidence" value="ECO:0007669"/>
    <property type="project" value="InterPro"/>
</dbReference>
<keyword evidence="11 25" id="KW-0812">Transmembrane</keyword>
<keyword evidence="10 25" id="KW-0679">Respiratory chain</keyword>
<keyword evidence="14 26" id="KW-1133">Transmembrane helix</keyword>
<comment type="subunit">
    <text evidence="23">The cytochrome bo(3) ubiquinol oxidase complex is a heterooctamer of two A chains, two B chains, two C chains and two D chains.</text>
</comment>
<dbReference type="EC" id="7.1.1.3" evidence="5"/>
<dbReference type="GO" id="GO:0009486">
    <property type="term" value="F:cytochrome bo3 ubiquinol oxidase activity"/>
    <property type="evidence" value="ECO:0007669"/>
    <property type="project" value="UniProtKB-EC"/>
</dbReference>
<dbReference type="GO" id="GO:0015990">
    <property type="term" value="P:electron transport coupled proton transport"/>
    <property type="evidence" value="ECO:0007669"/>
    <property type="project" value="TreeGrafter"/>
</dbReference>
<comment type="similarity">
    <text evidence="4 25">Belongs to the heme-copper respiratory oxidase family.</text>
</comment>
<feature type="transmembrane region" description="Helical" evidence="26">
    <location>
        <begin position="593"/>
        <end position="611"/>
    </location>
</feature>
<feature type="transmembrane region" description="Helical" evidence="26">
    <location>
        <begin position="349"/>
        <end position="372"/>
    </location>
</feature>
<dbReference type="GO" id="GO:0020037">
    <property type="term" value="F:heme binding"/>
    <property type="evidence" value="ECO:0007669"/>
    <property type="project" value="InterPro"/>
</dbReference>
<evidence type="ECO:0000256" key="19">
    <source>
        <dbReference type="ARBA" id="ARBA00031883"/>
    </source>
</evidence>
<feature type="transmembrane region" description="Helical" evidence="26">
    <location>
        <begin position="149"/>
        <end position="173"/>
    </location>
</feature>
<evidence type="ECO:0000256" key="24">
    <source>
        <dbReference type="ARBA" id="ARBA00048190"/>
    </source>
</evidence>
<comment type="cofactor">
    <cofactor evidence="22">
        <name>Fe(II)-heme o</name>
        <dbReference type="ChEBI" id="CHEBI:60530"/>
    </cofactor>
</comment>
<dbReference type="EMBL" id="CP029397">
    <property type="protein sequence ID" value="AWL28440.1"/>
    <property type="molecule type" value="Genomic_DNA"/>
</dbReference>
<feature type="domain" description="Cytochrome oxidase subunit I profile" evidence="27">
    <location>
        <begin position="42"/>
        <end position="562"/>
    </location>
</feature>
<feature type="transmembrane region" description="Helical" evidence="26">
    <location>
        <begin position="276"/>
        <end position="298"/>
    </location>
</feature>
<evidence type="ECO:0000256" key="6">
    <source>
        <dbReference type="ARBA" id="ARBA00014691"/>
    </source>
</evidence>
<evidence type="ECO:0000313" key="28">
    <source>
        <dbReference type="EMBL" id="AWL28440.1"/>
    </source>
</evidence>
<dbReference type="Pfam" id="PF00115">
    <property type="entry name" value="COX1"/>
    <property type="match status" value="1"/>
</dbReference>
<keyword evidence="13 25" id="KW-0249">Electron transport</keyword>
<keyword evidence="15" id="KW-0408">Iron</keyword>
<keyword evidence="17 26" id="KW-0472">Membrane</keyword>
<evidence type="ECO:0000256" key="21">
    <source>
        <dbReference type="ARBA" id="ARBA00032435"/>
    </source>
</evidence>
<feature type="transmembrane region" description="Helical" evidence="26">
    <location>
        <begin position="455"/>
        <end position="477"/>
    </location>
</feature>
<evidence type="ECO:0000256" key="10">
    <source>
        <dbReference type="ARBA" id="ARBA00022660"/>
    </source>
</evidence>
<organism evidence="28 29">
    <name type="scientific">Acinetobacter defluvii</name>
    <dbReference type="NCBI Taxonomy" id="1871111"/>
    <lineage>
        <taxon>Bacteria</taxon>
        <taxon>Pseudomonadati</taxon>
        <taxon>Pseudomonadota</taxon>
        <taxon>Gammaproteobacteria</taxon>
        <taxon>Moraxellales</taxon>
        <taxon>Moraxellaceae</taxon>
        <taxon>Acinetobacter</taxon>
    </lineage>
</organism>
<protein>
    <recommendedName>
        <fullName evidence="6">Cytochrome bo(3) ubiquinol oxidase subunit 1</fullName>
        <ecNumber evidence="5">7.1.1.3</ecNumber>
    </recommendedName>
    <alternativeName>
        <fullName evidence="20">Cytochrome o ubiquinol oxidase subunit 1</fullName>
    </alternativeName>
    <alternativeName>
        <fullName evidence="18">Oxidase bo(3) subunit 1</fullName>
    </alternativeName>
    <alternativeName>
        <fullName evidence="21">Ubiquinol oxidase polypeptide I</fullName>
    </alternativeName>
    <alternativeName>
        <fullName evidence="19">Ubiquinol oxidase subunit 1</fullName>
    </alternativeName>
</protein>
<evidence type="ECO:0000256" key="18">
    <source>
        <dbReference type="ARBA" id="ARBA00030075"/>
    </source>
</evidence>
<reference evidence="28" key="1">
    <citation type="submission" date="2019-08" db="EMBL/GenBank/DDBJ databases">
        <title>The complete genome of Acinetobacter defluvii strain WCHAD010030.</title>
        <authorList>
            <person name="Hu Y."/>
            <person name="Qin J."/>
            <person name="Feng Y."/>
            <person name="Zong Z."/>
        </authorList>
    </citation>
    <scope>NUCLEOTIDE SEQUENCE</scope>
    <source>
        <strain evidence="28">WCHA30</strain>
    </source>
</reference>
<evidence type="ECO:0000256" key="7">
    <source>
        <dbReference type="ARBA" id="ARBA00022448"/>
    </source>
</evidence>
<name>A0A2S2FC29_9GAMM</name>
<evidence type="ECO:0000256" key="11">
    <source>
        <dbReference type="ARBA" id="ARBA00022692"/>
    </source>
</evidence>
<dbReference type="NCBIfam" id="TIGR02843">
    <property type="entry name" value="CyoB"/>
    <property type="match status" value="1"/>
</dbReference>
<evidence type="ECO:0000256" key="2">
    <source>
        <dbReference type="ARBA" id="ARBA00001973"/>
    </source>
</evidence>
<evidence type="ECO:0000256" key="13">
    <source>
        <dbReference type="ARBA" id="ARBA00022982"/>
    </source>
</evidence>
<evidence type="ECO:0000256" key="14">
    <source>
        <dbReference type="ARBA" id="ARBA00022989"/>
    </source>
</evidence>
<evidence type="ECO:0000256" key="20">
    <source>
        <dbReference type="ARBA" id="ARBA00032190"/>
    </source>
</evidence>
<dbReference type="PRINTS" id="PR01165">
    <property type="entry name" value="CYCOXIDASEI"/>
</dbReference>
<evidence type="ECO:0000256" key="1">
    <source>
        <dbReference type="ARBA" id="ARBA00001970"/>
    </source>
</evidence>
<feature type="transmembrane region" description="Helical" evidence="26">
    <location>
        <begin position="230"/>
        <end position="256"/>
    </location>
</feature>
<keyword evidence="12" id="KW-0479">Metal-binding</keyword>
<evidence type="ECO:0000259" key="27">
    <source>
        <dbReference type="PROSITE" id="PS50855"/>
    </source>
</evidence>
<dbReference type="OrthoDB" id="9803294at2"/>
<evidence type="ECO:0000256" key="15">
    <source>
        <dbReference type="ARBA" id="ARBA00023004"/>
    </source>
</evidence>
<feature type="transmembrane region" description="Helical" evidence="26">
    <location>
        <begin position="106"/>
        <end position="128"/>
    </location>
</feature>
<evidence type="ECO:0000256" key="22">
    <source>
        <dbReference type="ARBA" id="ARBA00034455"/>
    </source>
</evidence>
<evidence type="ECO:0000256" key="26">
    <source>
        <dbReference type="SAM" id="Phobius"/>
    </source>
</evidence>
<keyword evidence="7 25" id="KW-0813">Transport</keyword>
<dbReference type="InterPro" id="IPR014207">
    <property type="entry name" value="Cyt_c_ubiqinol_oxidase_su1"/>
</dbReference>
<evidence type="ECO:0000313" key="29">
    <source>
        <dbReference type="Proteomes" id="UP000245977"/>
    </source>
</evidence>
<evidence type="ECO:0000256" key="16">
    <source>
        <dbReference type="ARBA" id="ARBA00023008"/>
    </source>
</evidence>
<dbReference type="Gene3D" id="1.20.210.10">
    <property type="entry name" value="Cytochrome c oxidase-like, subunit I domain"/>
    <property type="match status" value="1"/>
</dbReference>
<keyword evidence="16" id="KW-0186">Copper</keyword>
<dbReference type="PANTHER" id="PTHR10422:SF35">
    <property type="entry name" value="CYTOCHROME BO(3) UBIQUINOL OXIDASE SUBUNIT 1"/>
    <property type="match status" value="1"/>
</dbReference>
<dbReference type="SUPFAM" id="SSF81442">
    <property type="entry name" value="Cytochrome c oxidase subunit I-like"/>
    <property type="match status" value="1"/>
</dbReference>
<feature type="transmembrane region" description="Helical" evidence="26">
    <location>
        <begin position="62"/>
        <end position="86"/>
    </location>
</feature>
<evidence type="ECO:0000256" key="23">
    <source>
        <dbReference type="ARBA" id="ARBA00034513"/>
    </source>
</evidence>
<comment type="catalytic activity">
    <reaction evidence="24">
        <text>2 a ubiquinol + O2 + n H(+)(in) = 2 a ubiquinone + 2 H2O + n H(+)(out)</text>
        <dbReference type="Rhea" id="RHEA:30251"/>
        <dbReference type="Rhea" id="RHEA-COMP:9565"/>
        <dbReference type="Rhea" id="RHEA-COMP:9566"/>
        <dbReference type="ChEBI" id="CHEBI:15377"/>
        <dbReference type="ChEBI" id="CHEBI:15378"/>
        <dbReference type="ChEBI" id="CHEBI:15379"/>
        <dbReference type="ChEBI" id="CHEBI:16389"/>
        <dbReference type="ChEBI" id="CHEBI:17976"/>
        <dbReference type="EC" id="7.1.1.3"/>
    </reaction>
</comment>
<keyword evidence="29" id="KW-1185">Reference proteome</keyword>
<feature type="transmembrane region" description="Helical" evidence="26">
    <location>
        <begin position="193"/>
        <end position="218"/>
    </location>
</feature>
<dbReference type="InterPro" id="IPR023616">
    <property type="entry name" value="Cyt_c_oxase-like_su1_dom"/>
</dbReference>
<comment type="cofactor">
    <cofactor evidence="1">
        <name>heme b</name>
        <dbReference type="ChEBI" id="CHEBI:60344"/>
    </cofactor>
</comment>
<dbReference type="GO" id="GO:0005886">
    <property type="term" value="C:plasma membrane"/>
    <property type="evidence" value="ECO:0007669"/>
    <property type="project" value="UniProtKB-SubCell"/>
</dbReference>
<dbReference type="RefSeq" id="WP_065994858.1">
    <property type="nucleotide sequence ID" value="NZ_CP029397.2"/>
</dbReference>
<feature type="transmembrane region" description="Helical" evidence="26">
    <location>
        <begin position="418"/>
        <end position="443"/>
    </location>
</feature>
<dbReference type="STRING" id="1871111.GCA_001704615_00975"/>
<dbReference type="GO" id="GO:0046872">
    <property type="term" value="F:metal ion binding"/>
    <property type="evidence" value="ECO:0007669"/>
    <property type="project" value="UniProtKB-KW"/>
</dbReference>
<dbReference type="FunFam" id="1.20.210.10:FF:000002">
    <property type="entry name" value="Cytochrome o ubiquinol oxidase, subunit I"/>
    <property type="match status" value="1"/>
</dbReference>
<proteinExistence type="inferred from homology"/>
<comment type="subcellular location">
    <subcellularLocation>
        <location evidence="3">Cell membrane</location>
        <topology evidence="3">Multi-pass membrane protein</topology>
    </subcellularLocation>
</comment>
<gene>
    <name evidence="28" type="primary">cyoB</name>
    <name evidence="28" type="ORF">DJ533_07620</name>
</gene>
<dbReference type="GO" id="GO:0009060">
    <property type="term" value="P:aerobic respiration"/>
    <property type="evidence" value="ECO:0007669"/>
    <property type="project" value="InterPro"/>
</dbReference>
<dbReference type="CDD" id="cd01662">
    <property type="entry name" value="Ubiquinol_Oxidase_I"/>
    <property type="match status" value="1"/>
</dbReference>
<dbReference type="InterPro" id="IPR023615">
    <property type="entry name" value="Cyt_c_Oxase_su1_BS"/>
</dbReference>
<dbReference type="AlphaFoldDB" id="A0A2S2FC29"/>
<evidence type="ECO:0000256" key="25">
    <source>
        <dbReference type="RuleBase" id="RU000370"/>
    </source>
</evidence>
<dbReference type="InterPro" id="IPR036927">
    <property type="entry name" value="Cyt_c_oxase-like_su1_sf"/>
</dbReference>
<evidence type="ECO:0000256" key="12">
    <source>
        <dbReference type="ARBA" id="ARBA00022723"/>
    </source>
</evidence>
<feature type="transmembrane region" description="Helical" evidence="26">
    <location>
        <begin position="20"/>
        <end position="41"/>
    </location>
</feature>
<evidence type="ECO:0000256" key="5">
    <source>
        <dbReference type="ARBA" id="ARBA00012941"/>
    </source>
</evidence>
<evidence type="ECO:0000256" key="3">
    <source>
        <dbReference type="ARBA" id="ARBA00004651"/>
    </source>
</evidence>
<dbReference type="GO" id="GO:0004129">
    <property type="term" value="F:cytochrome-c oxidase activity"/>
    <property type="evidence" value="ECO:0007669"/>
    <property type="project" value="InterPro"/>
</dbReference>
<evidence type="ECO:0000256" key="17">
    <source>
        <dbReference type="ARBA" id="ARBA00023136"/>
    </source>
</evidence>
<dbReference type="PROSITE" id="PS00077">
    <property type="entry name" value="COX1_CUB"/>
    <property type="match status" value="1"/>
</dbReference>
<comment type="cofactor">
    <cofactor evidence="2">
        <name>Cu(2+)</name>
        <dbReference type="ChEBI" id="CHEBI:29036"/>
    </cofactor>
</comment>
<evidence type="ECO:0000256" key="9">
    <source>
        <dbReference type="ARBA" id="ARBA00022617"/>
    </source>
</evidence>
<feature type="transmembrane region" description="Helical" evidence="26">
    <location>
        <begin position="497"/>
        <end position="524"/>
    </location>
</feature>
<keyword evidence="9 25" id="KW-0349">Heme</keyword>
<evidence type="ECO:0000256" key="8">
    <source>
        <dbReference type="ARBA" id="ARBA00022475"/>
    </source>
</evidence>
<dbReference type="PANTHER" id="PTHR10422">
    <property type="entry name" value="CYTOCHROME C OXIDASE SUBUNIT 1"/>
    <property type="match status" value="1"/>
</dbReference>
<sequence>MSVLFGKLNWDSIPYQEPIVLVTMVIMALGAAALLGGITYFKKWGYLWNVWFKSVDHKKIGIMYIIVSVVMLVRGFADAIMMRLQLFLAKGGGEGYLHPDHYDQIFTAHGVIMIFFVAMGLVVGMMNITVPLQIGARDVAFPLLNSLSFWLFAGAAGLMMASLVLGEFAATGWMAYPPLSGIQYSPGVGVDYYIWALQVSGLGTLLTGVNFFVTIIKMRAPGMGLMDMPIFTWTALCTAVLIIASFPVLTATIAMLTLDRYFDFHFFTNELGGSPMLYVNLIWTWGHPEVYILILPAFGLYSEIVSTFSRKTLFGYKSMVYATIAITVLAFVVWLHHFFTMGAGANVNAFFGIMTMIIAIPTGVKIFSWLFTMYKGRITFTSPMYWTLGFLVTFGIGGLTGVLMAVPPADFLVHNSLFLIAHFHNVIIGGVVFGMFAGITFYWPKMFGWKLNETWGKASFWFWFFGFYFSFMPLYILGFMGMTRRLNSYDNPDWDPYLAIAFFGSCLVAIGIFCFIMQVVVGFLQREQNIDYTGDPWDGRVLEWSTSSPAPFYNFAHLPKINGIDTFWNDKENGVAYARPTKYEDIHMPTDRAAGFVMAMFITVMGLALVWHVWWLVIATFLGAVISFIVSSFTKKVDYYVPAAEVERIENERYALLEKHLKKD</sequence>
<keyword evidence="8" id="KW-1003">Cell membrane</keyword>
<dbReference type="InterPro" id="IPR000883">
    <property type="entry name" value="Cyt_C_Oxase_1"/>
</dbReference>
<dbReference type="PROSITE" id="PS50855">
    <property type="entry name" value="COX1"/>
    <property type="match status" value="1"/>
</dbReference>
<accession>A0A2S2FC29</accession>
<dbReference type="Proteomes" id="UP000245977">
    <property type="component" value="Chromosome"/>
</dbReference>
<dbReference type="KEGG" id="adv:DJ533_07620"/>
<evidence type="ECO:0000256" key="4">
    <source>
        <dbReference type="ARBA" id="ARBA00009578"/>
    </source>
</evidence>
<feature type="transmembrane region" description="Helical" evidence="26">
    <location>
        <begin position="319"/>
        <end position="337"/>
    </location>
</feature>
<dbReference type="GO" id="GO:0022904">
    <property type="term" value="P:respiratory electron transport chain"/>
    <property type="evidence" value="ECO:0007669"/>
    <property type="project" value="TreeGrafter"/>
</dbReference>